<name>A0ABN3XET2_9ACTN</name>
<evidence type="ECO:0000313" key="2">
    <source>
        <dbReference type="Proteomes" id="UP001500403"/>
    </source>
</evidence>
<keyword evidence="2" id="KW-1185">Reference proteome</keyword>
<evidence type="ECO:0000313" key="1">
    <source>
        <dbReference type="EMBL" id="GAA2949120.1"/>
    </source>
</evidence>
<protein>
    <recommendedName>
        <fullName evidence="3">Transcriptional regulator</fullName>
    </recommendedName>
</protein>
<dbReference type="EMBL" id="BAAAUD010000039">
    <property type="protein sequence ID" value="GAA2949120.1"/>
    <property type="molecule type" value="Genomic_DNA"/>
</dbReference>
<accession>A0ABN3XET2</accession>
<sequence>MTGAGSGAEAGTGAGTGTVSPMLVRLAAERATGALLRDHGTLYLDEGRIVHAESPAAPGIDVLLTSSGRLPAADWQEAVDRAGARGRVGRFLVDSGRLTGGELELCHLSALFDAAFFALAPGSGPTRFRYGAAHWLGRIRPVSATAVERESRRRRRLLDRLWPYPDTDTAPVVRRSGPSGRPVTRRQRAVLDLADGERTPGDIARALGRPAFHTLVDVRRLAAAGTVATPRDTPAPPPPVPARVALALQTTDDPDTALLRRLRDALEASL</sequence>
<organism evidence="1 2">
    <name type="scientific">Streptomyces enissocaesilis</name>
    <dbReference type="NCBI Taxonomy" id="332589"/>
    <lineage>
        <taxon>Bacteria</taxon>
        <taxon>Bacillati</taxon>
        <taxon>Actinomycetota</taxon>
        <taxon>Actinomycetes</taxon>
        <taxon>Kitasatosporales</taxon>
        <taxon>Streptomycetaceae</taxon>
        <taxon>Streptomyces</taxon>
        <taxon>Streptomyces rochei group</taxon>
    </lineage>
</organism>
<dbReference type="Proteomes" id="UP001500403">
    <property type="component" value="Unassembled WGS sequence"/>
</dbReference>
<evidence type="ECO:0008006" key="3">
    <source>
        <dbReference type="Google" id="ProtNLM"/>
    </source>
</evidence>
<proteinExistence type="predicted"/>
<comment type="caution">
    <text evidence="1">The sequence shown here is derived from an EMBL/GenBank/DDBJ whole genome shotgun (WGS) entry which is preliminary data.</text>
</comment>
<gene>
    <name evidence="1" type="ORF">GCM10010446_37850</name>
</gene>
<reference evidence="1 2" key="1">
    <citation type="journal article" date="2019" name="Int. J. Syst. Evol. Microbiol.">
        <title>The Global Catalogue of Microorganisms (GCM) 10K type strain sequencing project: providing services to taxonomists for standard genome sequencing and annotation.</title>
        <authorList>
            <consortium name="The Broad Institute Genomics Platform"/>
            <consortium name="The Broad Institute Genome Sequencing Center for Infectious Disease"/>
            <person name="Wu L."/>
            <person name="Ma J."/>
        </authorList>
    </citation>
    <scope>NUCLEOTIDE SEQUENCE [LARGE SCALE GENOMIC DNA]</scope>
    <source>
        <strain evidence="1 2">JCM 9088</strain>
    </source>
</reference>